<sequence length="1057" mass="119446">MASHDSHNKRTNEEENEVFYRKESSYDSLPNSSTCPLCLSTYTTCTCNVTSNTFGDSIFNSTDGTSTDGNFEHVKNCHNTPMYDEKTLEELERMCKSSNNFFLDIQKSTPEYDSKSFTPNESMKSEMKTNFNGDKLNILSNSKEPVKESDGETKLECIERTGDNCDDKNANFGDAQHNMNEPDPNIAPHPGYTSECSQTPADNNLSTCPSKSGCDSTCNIGAVKSQIDSPSDFENQKLSPDCGLQNINNNSIITPSLETFSTNVNDTKKQKICSHLVEQLDYNLLKGKKGIELLTAIEEQSNVKLRYLEQHTSSSTESGTASSKEKVCSPRKGRTRSVDVVANTSKGVKRAHSADTSDAEAKIPKIDFKLYKKDKKPILTSSSSSNKSHKHKDDRRHRHDSKSKNDSKSNSKKSSHSSSSSKDRHSYRSDAKPRLLTNGNYSYPPENKSFKYRKYFHIETHTNGGAKILRMYNDEIKHLSSNEVKDLAKEFFKLAFHEDKEGHATFVLAVVHGSASYLPDILTYMADNYPNLTVKNGLLSKSSDIETTTMAAYNENVCKTYEAGTVRYGPLHQISIVGTAHEEVGGFFPDILEMLEESPFLHLTMPWGALSICDQMRPSESNDGPIIWCRPGEQLVPTADLKTPLKRKRTGINELRNLQYLPRMSEAREHLFEDRTKAHADHVGAGLDRKTTAAVGILKAIHGGRNEGPINRITKDVVAFSAKHFDVLAEKLQLDLHEPPISQCVQWIEDAKLNQLRRDGIEYARVSLYDNDIYFLPRNIIHQFRTVTGVTSIAWHVRLRQYYNFEETNSQDKKTAHSSKTSEKTPIKPHQKTPLKSSNYNEDKPPLKMKFKLDFGKYVAPENIKVEQDKYKYPEKDHAEDRDKSKSKHKEKHRERSRSDKDRHSHHHKDKHRDKDKDKEKSRHHNSHRHYRDRNKDGDKKQSIAHKDKHRHSTKLNISSTDSGTTKSSGSNSTSTMPLSVHSSSEITTSSVGTIESPSKSVVSDTVNTSPIKQPSEVSPVKKHRPLKIKIQKVQKPQSTDFLGDILKDMNKCDPHI</sequence>
<feature type="region of interest" description="Disordered" evidence="2">
    <location>
        <begin position="869"/>
        <end position="1025"/>
    </location>
</feature>
<feature type="compositionally biased region" description="Basic residues" evidence="2">
    <location>
        <begin position="922"/>
        <end position="933"/>
    </location>
</feature>
<dbReference type="AlphaFoldDB" id="A0A9P0GQZ5"/>
<dbReference type="OrthoDB" id="6020087at2759"/>
<dbReference type="InterPro" id="IPR026306">
    <property type="entry name" value="RSBN1/Dpy-2/CEP530"/>
</dbReference>
<feature type="compositionally biased region" description="Basic residues" evidence="2">
    <location>
        <begin position="885"/>
        <end position="896"/>
    </location>
</feature>
<dbReference type="EMBL" id="OU896720">
    <property type="protein sequence ID" value="CAH1153537.1"/>
    <property type="molecule type" value="Genomic_DNA"/>
</dbReference>
<feature type="region of interest" description="Disordered" evidence="2">
    <location>
        <begin position="809"/>
        <end position="846"/>
    </location>
</feature>
<dbReference type="GO" id="GO:0005634">
    <property type="term" value="C:nucleus"/>
    <property type="evidence" value="ECO:0007669"/>
    <property type="project" value="InterPro"/>
</dbReference>
<evidence type="ECO:0000256" key="2">
    <source>
        <dbReference type="SAM" id="MobiDB-lite"/>
    </source>
</evidence>
<reference evidence="3" key="2">
    <citation type="submission" date="2022-10" db="EMBL/GenBank/DDBJ databases">
        <authorList>
            <consortium name="ENA_rothamsted_submissions"/>
            <consortium name="culmorum"/>
            <person name="King R."/>
        </authorList>
    </citation>
    <scope>NUCLEOTIDE SEQUENCE</scope>
</reference>
<keyword evidence="4" id="KW-1185">Reference proteome</keyword>
<feature type="compositionally biased region" description="Low complexity" evidence="2">
    <location>
        <begin position="959"/>
        <end position="997"/>
    </location>
</feature>
<feature type="region of interest" description="Disordered" evidence="2">
    <location>
        <begin position="377"/>
        <end position="443"/>
    </location>
</feature>
<feature type="compositionally biased region" description="Basic and acidic residues" evidence="2">
    <location>
        <begin position="869"/>
        <end position="884"/>
    </location>
</feature>
<gene>
    <name evidence="3" type="ORF">PHAECO_LOCUS4346</name>
</gene>
<organism evidence="3 4">
    <name type="scientific">Phaedon cochleariae</name>
    <name type="common">Mustard beetle</name>
    <dbReference type="NCBI Taxonomy" id="80249"/>
    <lineage>
        <taxon>Eukaryota</taxon>
        <taxon>Metazoa</taxon>
        <taxon>Ecdysozoa</taxon>
        <taxon>Arthropoda</taxon>
        <taxon>Hexapoda</taxon>
        <taxon>Insecta</taxon>
        <taxon>Pterygota</taxon>
        <taxon>Neoptera</taxon>
        <taxon>Endopterygota</taxon>
        <taxon>Coleoptera</taxon>
        <taxon>Polyphaga</taxon>
        <taxon>Cucujiformia</taxon>
        <taxon>Chrysomeloidea</taxon>
        <taxon>Chrysomelidae</taxon>
        <taxon>Chrysomelinae</taxon>
        <taxon>Chrysomelini</taxon>
        <taxon>Phaedon</taxon>
    </lineage>
</organism>
<comment type="similarity">
    <text evidence="1">Belongs to the round spermatid basic protein 1 family.</text>
</comment>
<protein>
    <recommendedName>
        <fullName evidence="5">Round spermatid basic protein 1-like protein</fullName>
    </recommendedName>
</protein>
<feature type="region of interest" description="Disordered" evidence="2">
    <location>
        <begin position="1"/>
        <end position="22"/>
    </location>
</feature>
<dbReference type="PANTHER" id="PTHR13354">
    <property type="entry name" value="ROUND SPERMATID BASIC PROTEIN 1"/>
    <property type="match status" value="1"/>
</dbReference>
<feature type="compositionally biased region" description="Polar residues" evidence="2">
    <location>
        <begin position="998"/>
        <end position="1017"/>
    </location>
</feature>
<feature type="compositionally biased region" description="Low complexity" evidence="2">
    <location>
        <begin position="312"/>
        <end position="322"/>
    </location>
</feature>
<feature type="compositionally biased region" description="Basic and acidic residues" evidence="2">
    <location>
        <begin position="810"/>
        <end position="826"/>
    </location>
</feature>
<evidence type="ECO:0008006" key="5">
    <source>
        <dbReference type="Google" id="ProtNLM"/>
    </source>
</evidence>
<feature type="compositionally biased region" description="Basic residues" evidence="2">
    <location>
        <begin position="387"/>
        <end position="401"/>
    </location>
</feature>
<name>A0A9P0GQZ5_PHACE</name>
<evidence type="ECO:0000313" key="4">
    <source>
        <dbReference type="Proteomes" id="UP001153737"/>
    </source>
</evidence>
<dbReference type="Proteomes" id="UP001153737">
    <property type="component" value="Chromosome 14"/>
</dbReference>
<feature type="region of interest" description="Disordered" evidence="2">
    <location>
        <begin position="312"/>
        <end position="358"/>
    </location>
</feature>
<feature type="compositionally biased region" description="Basic and acidic residues" evidence="2">
    <location>
        <begin position="421"/>
        <end position="433"/>
    </location>
</feature>
<reference evidence="3" key="1">
    <citation type="submission" date="2022-01" db="EMBL/GenBank/DDBJ databases">
        <authorList>
            <person name="King R."/>
        </authorList>
    </citation>
    <scope>NUCLEOTIDE SEQUENCE</scope>
</reference>
<feature type="compositionally biased region" description="Basic and acidic residues" evidence="2">
    <location>
        <begin position="934"/>
        <end position="946"/>
    </location>
</feature>
<dbReference type="PANTHER" id="PTHR13354:SF11">
    <property type="entry name" value="LYSINE-SPECIFIC DEMETHYLASE 9"/>
    <property type="match status" value="1"/>
</dbReference>
<accession>A0A9P0GQZ5</accession>
<evidence type="ECO:0000313" key="3">
    <source>
        <dbReference type="EMBL" id="CAH1153537.1"/>
    </source>
</evidence>
<proteinExistence type="inferred from homology"/>
<evidence type="ECO:0000256" key="1">
    <source>
        <dbReference type="ARBA" id="ARBA00010560"/>
    </source>
</evidence>